<comment type="caution">
    <text evidence="5">The sequence shown here is derived from an EMBL/GenBank/DDBJ whole genome shotgun (WGS) entry which is preliminary data.</text>
</comment>
<dbReference type="SUPFAM" id="SSF51735">
    <property type="entry name" value="NAD(P)-binding Rossmann-fold domains"/>
    <property type="match status" value="1"/>
</dbReference>
<dbReference type="GO" id="GO:0005737">
    <property type="term" value="C:cytoplasm"/>
    <property type="evidence" value="ECO:0007669"/>
    <property type="project" value="UniProtKB-SubCell"/>
</dbReference>
<evidence type="ECO:0000256" key="1">
    <source>
        <dbReference type="ARBA" id="ARBA00004496"/>
    </source>
</evidence>
<evidence type="ECO:0000256" key="2">
    <source>
        <dbReference type="ARBA" id="ARBA00022490"/>
    </source>
</evidence>
<evidence type="ECO:0000313" key="6">
    <source>
        <dbReference type="Proteomes" id="UP000245921"/>
    </source>
</evidence>
<proteinExistence type="predicted"/>
<gene>
    <name evidence="5" type="ORF">C7380_11829</name>
</gene>
<accession>A0AA45HI18</accession>
<organism evidence="5 6">
    <name type="scientific">Oceanotoga teriensis</name>
    <dbReference type="NCBI Taxonomy" id="515440"/>
    <lineage>
        <taxon>Bacteria</taxon>
        <taxon>Thermotogati</taxon>
        <taxon>Thermotogota</taxon>
        <taxon>Thermotogae</taxon>
        <taxon>Petrotogales</taxon>
        <taxon>Petrotogaceae</taxon>
        <taxon>Oceanotoga</taxon>
    </lineage>
</organism>
<dbReference type="InterPro" id="IPR036291">
    <property type="entry name" value="NAD(P)-bd_dom_sf"/>
</dbReference>
<sequence>MNVFIITGASRGLGESIVKNLMKNENEIICISRTVNKDIIELAHEKNVRVEYIDFDLNDIYRIEELFEEIFEKIEISKTENLYLINNAGVIVPIKPMGKIENEEIIDNVKVNMIAPILMTNVFLKKTKEIYINKVVLNISSGAAVKPVYGWGAYCSSKSGLNMFSQVSALEQEKIGTNTKIISFAPGVVDTSMQHKIRNSREKDFIDVKKFIDLKNNGILLTPGMVASKIVELLIEDELENGGVYHINDFLQ</sequence>
<name>A0AA45HI18_9BACT</name>
<evidence type="ECO:0000256" key="4">
    <source>
        <dbReference type="ARBA" id="ARBA00023002"/>
    </source>
</evidence>
<dbReference type="Proteomes" id="UP000245921">
    <property type="component" value="Unassembled WGS sequence"/>
</dbReference>
<dbReference type="GO" id="GO:0006729">
    <property type="term" value="P:tetrahydrobiopterin biosynthetic process"/>
    <property type="evidence" value="ECO:0007669"/>
    <property type="project" value="TreeGrafter"/>
</dbReference>
<keyword evidence="2" id="KW-0963">Cytoplasm</keyword>
<keyword evidence="4" id="KW-0560">Oxidoreductase</keyword>
<dbReference type="InterPro" id="IPR002347">
    <property type="entry name" value="SDR_fam"/>
</dbReference>
<dbReference type="PRINTS" id="PR00081">
    <property type="entry name" value="GDHRDH"/>
</dbReference>
<dbReference type="EMBL" id="QGGI01000018">
    <property type="protein sequence ID" value="PWJ88517.1"/>
    <property type="molecule type" value="Genomic_DNA"/>
</dbReference>
<evidence type="ECO:0000313" key="5">
    <source>
        <dbReference type="EMBL" id="PWJ88517.1"/>
    </source>
</evidence>
<reference evidence="5 6" key="1">
    <citation type="submission" date="2018-05" db="EMBL/GenBank/DDBJ databases">
        <title>Genomic Encyclopedia of Type Strains, Phase IV (KMG-IV): sequencing the most valuable type-strain genomes for metagenomic binning, comparative biology and taxonomic classification.</title>
        <authorList>
            <person name="Goeker M."/>
        </authorList>
    </citation>
    <scope>NUCLEOTIDE SEQUENCE [LARGE SCALE GENOMIC DNA]</scope>
    <source>
        <strain evidence="5 6">DSM 24906</strain>
    </source>
</reference>
<dbReference type="PANTHER" id="PTHR44085">
    <property type="entry name" value="SEPIAPTERIN REDUCTASE"/>
    <property type="match status" value="1"/>
</dbReference>
<keyword evidence="3" id="KW-0521">NADP</keyword>
<dbReference type="NCBIfam" id="NF005381">
    <property type="entry name" value="PRK06924.1"/>
    <property type="match status" value="1"/>
</dbReference>
<evidence type="ECO:0000256" key="3">
    <source>
        <dbReference type="ARBA" id="ARBA00022857"/>
    </source>
</evidence>
<dbReference type="Gene3D" id="3.40.50.720">
    <property type="entry name" value="NAD(P)-binding Rossmann-like Domain"/>
    <property type="match status" value="1"/>
</dbReference>
<dbReference type="InterPro" id="IPR051721">
    <property type="entry name" value="Biopterin_syn/organic_redct"/>
</dbReference>
<comment type="subcellular location">
    <subcellularLocation>
        <location evidence="1">Cytoplasm</location>
    </subcellularLocation>
</comment>
<dbReference type="AlphaFoldDB" id="A0AA45HI18"/>
<keyword evidence="6" id="KW-1185">Reference proteome</keyword>
<dbReference type="RefSeq" id="WP_109605881.1">
    <property type="nucleotide sequence ID" value="NZ_JAMHJO010000003.1"/>
</dbReference>
<dbReference type="PANTHER" id="PTHR44085:SF2">
    <property type="entry name" value="SEPIAPTERIN REDUCTASE"/>
    <property type="match status" value="1"/>
</dbReference>
<protein>
    <submittedName>
        <fullName evidence="5">Benzil reductase ((S)-benzoin forming)</fullName>
    </submittedName>
</protein>
<dbReference type="GO" id="GO:0004757">
    <property type="term" value="F:sepiapterin reductase (NADP+) activity"/>
    <property type="evidence" value="ECO:0007669"/>
    <property type="project" value="TreeGrafter"/>
</dbReference>
<dbReference type="Pfam" id="PF00106">
    <property type="entry name" value="adh_short"/>
    <property type="match status" value="1"/>
</dbReference>